<sequence>MSSLTAHRVPLSVLELAPVSDGGTAGEALATALAVAELADEAGYRRIWFAEHHVSTGVVSAAPAVLAALAAARTGRIRVGSGAVLLAHTSPALAVEQFATIARLHPGRVDLGLGRSGTPPAGSDAAREPTPGSSGGAPAADRVVDGLLVPAPPPFSFSDARVRRRFADGAAVVGLRTDVPDYRAELRLALDLLGPGHRLGSEVVRSGVGSGSGVEVWALASSPGESARAAGELGLPLAANYHVAPSSVLETVAAYRAAFRPGVLDRPYVIVSADVLVATTQDRARALARGFEDWVLGVRSADGAVAYPRPDRARQTWSDAELALVADRSRTRFVGDGPSVVAGLDALRLATAADEVLVTTIAHDPEARLDSFRLLAAAWATP</sequence>
<reference evidence="3 4" key="1">
    <citation type="submission" date="2018-11" db="EMBL/GenBank/DDBJ databases">
        <title>Sequencing the genomes of 1000 actinobacteria strains.</title>
        <authorList>
            <person name="Klenk H.-P."/>
        </authorList>
    </citation>
    <scope>NUCLEOTIDE SEQUENCE [LARGE SCALE GENOMIC DNA]</scope>
    <source>
        <strain evidence="3 4">DSM 13521</strain>
    </source>
</reference>
<dbReference type="InterPro" id="IPR050766">
    <property type="entry name" value="Bact_Lucif_Oxidored"/>
</dbReference>
<dbReference type="Gene3D" id="3.20.20.30">
    <property type="entry name" value="Luciferase-like domain"/>
    <property type="match status" value="1"/>
</dbReference>
<feature type="region of interest" description="Disordered" evidence="1">
    <location>
        <begin position="110"/>
        <end position="139"/>
    </location>
</feature>
<comment type="caution">
    <text evidence="3">The sequence shown here is derived from an EMBL/GenBank/DDBJ whole genome shotgun (WGS) entry which is preliminary data.</text>
</comment>
<evidence type="ECO:0000259" key="2">
    <source>
        <dbReference type="Pfam" id="PF00296"/>
    </source>
</evidence>
<dbReference type="Pfam" id="PF00296">
    <property type="entry name" value="Bac_luciferase"/>
    <property type="match status" value="2"/>
</dbReference>
<dbReference type="OrthoDB" id="9780518at2"/>
<evidence type="ECO:0000313" key="3">
    <source>
        <dbReference type="EMBL" id="ROR96541.1"/>
    </source>
</evidence>
<dbReference type="AlphaFoldDB" id="A0A3N2D9R5"/>
<protein>
    <submittedName>
        <fullName evidence="3">Luciferase family oxidoreductase group 1</fullName>
    </submittedName>
</protein>
<feature type="domain" description="Luciferase-like" evidence="2">
    <location>
        <begin position="17"/>
        <end position="121"/>
    </location>
</feature>
<dbReference type="RefSeq" id="WP_123738705.1">
    <property type="nucleotide sequence ID" value="NZ_RKHQ01000001.1"/>
</dbReference>
<proteinExistence type="predicted"/>
<gene>
    <name evidence="3" type="ORF">EDD28_1126</name>
</gene>
<feature type="domain" description="Luciferase-like" evidence="2">
    <location>
        <begin position="214"/>
        <end position="324"/>
    </location>
</feature>
<dbReference type="EMBL" id="RKHQ01000001">
    <property type="protein sequence ID" value="ROR96541.1"/>
    <property type="molecule type" value="Genomic_DNA"/>
</dbReference>
<dbReference type="SUPFAM" id="SSF51679">
    <property type="entry name" value="Bacterial luciferase-like"/>
    <property type="match status" value="1"/>
</dbReference>
<dbReference type="GO" id="GO:0016705">
    <property type="term" value="F:oxidoreductase activity, acting on paired donors, with incorporation or reduction of molecular oxygen"/>
    <property type="evidence" value="ECO:0007669"/>
    <property type="project" value="InterPro"/>
</dbReference>
<evidence type="ECO:0000313" key="4">
    <source>
        <dbReference type="Proteomes" id="UP000275356"/>
    </source>
</evidence>
<accession>A0A3N2D9R5</accession>
<dbReference type="GO" id="GO:0005829">
    <property type="term" value="C:cytosol"/>
    <property type="evidence" value="ECO:0007669"/>
    <property type="project" value="TreeGrafter"/>
</dbReference>
<keyword evidence="4" id="KW-1185">Reference proteome</keyword>
<dbReference type="InterPro" id="IPR011251">
    <property type="entry name" value="Luciferase-like_dom"/>
</dbReference>
<name>A0A3N2D9R5_9MICO</name>
<dbReference type="PANTHER" id="PTHR30137">
    <property type="entry name" value="LUCIFERASE-LIKE MONOOXYGENASE"/>
    <property type="match status" value="1"/>
</dbReference>
<dbReference type="InterPro" id="IPR036661">
    <property type="entry name" value="Luciferase-like_sf"/>
</dbReference>
<evidence type="ECO:0000256" key="1">
    <source>
        <dbReference type="SAM" id="MobiDB-lite"/>
    </source>
</evidence>
<dbReference type="PANTHER" id="PTHR30137:SF6">
    <property type="entry name" value="LUCIFERASE-LIKE MONOOXYGENASE"/>
    <property type="match status" value="1"/>
</dbReference>
<dbReference type="Proteomes" id="UP000275356">
    <property type="component" value="Unassembled WGS sequence"/>
</dbReference>
<organism evidence="3 4">
    <name type="scientific">Salana multivorans</name>
    <dbReference type="NCBI Taxonomy" id="120377"/>
    <lineage>
        <taxon>Bacteria</taxon>
        <taxon>Bacillati</taxon>
        <taxon>Actinomycetota</taxon>
        <taxon>Actinomycetes</taxon>
        <taxon>Micrococcales</taxon>
        <taxon>Beutenbergiaceae</taxon>
        <taxon>Salana</taxon>
    </lineage>
</organism>